<proteinExistence type="predicted"/>
<protein>
    <submittedName>
        <fullName evidence="2">Uncharacterized protein</fullName>
    </submittedName>
</protein>
<dbReference type="EMBL" id="JAAGNN010000005">
    <property type="protein sequence ID" value="KAF4088919.1"/>
    <property type="molecule type" value="Genomic_DNA"/>
</dbReference>
<feature type="chain" id="PRO_5029852264" evidence="1">
    <location>
        <begin position="19"/>
        <end position="80"/>
    </location>
</feature>
<evidence type="ECO:0000313" key="2">
    <source>
        <dbReference type="EMBL" id="KAF4088919.1"/>
    </source>
</evidence>
<reference evidence="2 3" key="1">
    <citation type="submission" date="2020-02" db="EMBL/GenBank/DDBJ databases">
        <title>A chromosome-scale genome assembly of the black bullhead catfish (Ameiurus melas).</title>
        <authorList>
            <person name="Wen M."/>
            <person name="Zham M."/>
            <person name="Cabau C."/>
            <person name="Klopp C."/>
            <person name="Donnadieu C."/>
            <person name="Roques C."/>
            <person name="Bouchez O."/>
            <person name="Lampietro C."/>
            <person name="Jouanno E."/>
            <person name="Herpin A."/>
            <person name="Louis A."/>
            <person name="Berthelot C."/>
            <person name="Parey E."/>
            <person name="Roest-Crollius H."/>
            <person name="Braasch I."/>
            <person name="Postlethwait J."/>
            <person name="Robinson-Rechavi M."/>
            <person name="Echchiki A."/>
            <person name="Begum T."/>
            <person name="Montfort J."/>
            <person name="Schartl M."/>
            <person name="Bobe J."/>
            <person name="Guiguen Y."/>
        </authorList>
    </citation>
    <scope>NUCLEOTIDE SEQUENCE [LARGE SCALE GENOMIC DNA]</scope>
    <source>
        <strain evidence="2">M_S1</strain>
        <tissue evidence="2">Blood</tissue>
    </source>
</reference>
<accession>A0A7J6B3F8</accession>
<organism evidence="2 3">
    <name type="scientific">Ameiurus melas</name>
    <name type="common">Black bullhead</name>
    <name type="synonym">Silurus melas</name>
    <dbReference type="NCBI Taxonomy" id="219545"/>
    <lineage>
        <taxon>Eukaryota</taxon>
        <taxon>Metazoa</taxon>
        <taxon>Chordata</taxon>
        <taxon>Craniata</taxon>
        <taxon>Vertebrata</taxon>
        <taxon>Euteleostomi</taxon>
        <taxon>Actinopterygii</taxon>
        <taxon>Neopterygii</taxon>
        <taxon>Teleostei</taxon>
        <taxon>Ostariophysi</taxon>
        <taxon>Siluriformes</taxon>
        <taxon>Ictaluridae</taxon>
        <taxon>Ameiurus</taxon>
    </lineage>
</organism>
<keyword evidence="1" id="KW-0732">Signal</keyword>
<comment type="caution">
    <text evidence="2">The sequence shown here is derived from an EMBL/GenBank/DDBJ whole genome shotgun (WGS) entry which is preliminary data.</text>
</comment>
<evidence type="ECO:0000256" key="1">
    <source>
        <dbReference type="SAM" id="SignalP"/>
    </source>
</evidence>
<sequence length="80" mass="8624">MELRPLCVFLLMMGLIHCITTVSNKGETEYFCIAHTGNHDSEFSDPDTVTAAVRQTSAVNGAQSSKYSQNNDAVTLTIAG</sequence>
<evidence type="ECO:0000313" key="3">
    <source>
        <dbReference type="Proteomes" id="UP000593565"/>
    </source>
</evidence>
<feature type="signal peptide" evidence="1">
    <location>
        <begin position="1"/>
        <end position="18"/>
    </location>
</feature>
<gene>
    <name evidence="2" type="ORF">AMELA_G00060210</name>
</gene>
<dbReference type="AlphaFoldDB" id="A0A7J6B3F8"/>
<dbReference type="Proteomes" id="UP000593565">
    <property type="component" value="Unassembled WGS sequence"/>
</dbReference>
<keyword evidence="3" id="KW-1185">Reference proteome</keyword>
<name>A0A7J6B3F8_AMEME</name>